<dbReference type="SUPFAM" id="SSF46785">
    <property type="entry name" value="Winged helix' DNA-binding domain"/>
    <property type="match status" value="1"/>
</dbReference>
<dbReference type="PANTHER" id="PTHR33204">
    <property type="entry name" value="TRANSCRIPTIONAL REGULATOR, MARR FAMILY"/>
    <property type="match status" value="1"/>
</dbReference>
<evidence type="ECO:0000313" key="5">
    <source>
        <dbReference type="EMBL" id="MBC3940617.1"/>
    </source>
</evidence>
<accession>A0ABR7AJI6</accession>
<evidence type="ECO:0000313" key="6">
    <source>
        <dbReference type="Proteomes" id="UP000597613"/>
    </source>
</evidence>
<dbReference type="InterPro" id="IPR002577">
    <property type="entry name" value="HTH_HxlR"/>
</dbReference>
<dbReference type="PANTHER" id="PTHR33204:SF18">
    <property type="entry name" value="TRANSCRIPTIONAL REGULATORY PROTEIN"/>
    <property type="match status" value="1"/>
</dbReference>
<evidence type="ECO:0000256" key="3">
    <source>
        <dbReference type="ARBA" id="ARBA00023163"/>
    </source>
</evidence>
<gene>
    <name evidence="5" type="ORF">H8S47_02820</name>
</gene>
<keyword evidence="1" id="KW-0805">Transcription regulation</keyword>
<comment type="caution">
    <text evidence="5">The sequence shown here is derived from an EMBL/GenBank/DDBJ whole genome shotgun (WGS) entry which is preliminary data.</text>
</comment>
<dbReference type="EMBL" id="JACONT010000003">
    <property type="protein sequence ID" value="MBC3940617.1"/>
    <property type="molecule type" value="Genomic_DNA"/>
</dbReference>
<evidence type="ECO:0000259" key="4">
    <source>
        <dbReference type="PROSITE" id="PS51118"/>
    </source>
</evidence>
<sequence>MGNPVAQPQTQCFAVNCPSRLLFDQIADKWSMMVLTVLDAGPLRFNMVKRRLEGVTQKALSQCLRRLERNGLVSRRVIPVSQVAVEYEITPLGRSLQPPFEALYAWTMGNFGEVEIARQAFDARLAA</sequence>
<keyword evidence="6" id="KW-1185">Reference proteome</keyword>
<dbReference type="CDD" id="cd00090">
    <property type="entry name" value="HTH_ARSR"/>
    <property type="match status" value="1"/>
</dbReference>
<keyword evidence="3" id="KW-0804">Transcription</keyword>
<dbReference type="PROSITE" id="PS51118">
    <property type="entry name" value="HTH_HXLR"/>
    <property type="match status" value="1"/>
</dbReference>
<dbReference type="Pfam" id="PF01638">
    <property type="entry name" value="HxlR"/>
    <property type="match status" value="1"/>
</dbReference>
<dbReference type="InterPro" id="IPR036390">
    <property type="entry name" value="WH_DNA-bd_sf"/>
</dbReference>
<dbReference type="Gene3D" id="1.10.10.10">
    <property type="entry name" value="Winged helix-like DNA-binding domain superfamily/Winged helix DNA-binding domain"/>
    <property type="match status" value="1"/>
</dbReference>
<organism evidence="5 6">
    <name type="scientific">Sphingomonas albertensis</name>
    <dbReference type="NCBI Taxonomy" id="2762591"/>
    <lineage>
        <taxon>Bacteria</taxon>
        <taxon>Pseudomonadati</taxon>
        <taxon>Pseudomonadota</taxon>
        <taxon>Alphaproteobacteria</taxon>
        <taxon>Sphingomonadales</taxon>
        <taxon>Sphingomonadaceae</taxon>
        <taxon>Sphingomonas</taxon>
    </lineage>
</organism>
<protein>
    <submittedName>
        <fullName evidence="5">Helix-turn-helix transcriptional regulator</fullName>
    </submittedName>
</protein>
<proteinExistence type="predicted"/>
<name>A0ABR7AJI6_9SPHN</name>
<evidence type="ECO:0000256" key="1">
    <source>
        <dbReference type="ARBA" id="ARBA00023015"/>
    </source>
</evidence>
<dbReference type="InterPro" id="IPR036388">
    <property type="entry name" value="WH-like_DNA-bd_sf"/>
</dbReference>
<dbReference type="Proteomes" id="UP000597613">
    <property type="component" value="Unassembled WGS sequence"/>
</dbReference>
<dbReference type="RefSeq" id="WP_187502408.1">
    <property type="nucleotide sequence ID" value="NZ_CP162536.1"/>
</dbReference>
<feature type="domain" description="HTH hxlR-type" evidence="4">
    <location>
        <begin position="17"/>
        <end position="115"/>
    </location>
</feature>
<dbReference type="InterPro" id="IPR011991">
    <property type="entry name" value="ArsR-like_HTH"/>
</dbReference>
<evidence type="ECO:0000256" key="2">
    <source>
        <dbReference type="ARBA" id="ARBA00023125"/>
    </source>
</evidence>
<keyword evidence="2" id="KW-0238">DNA-binding</keyword>
<reference evidence="5 6" key="1">
    <citation type="submission" date="2020-08" db="EMBL/GenBank/DDBJ databases">
        <title>Putative novel bacterial strains isolated from necrotic wheat leaf tissues caused by Xanthomonas translucens.</title>
        <authorList>
            <person name="Tambong J.T."/>
        </authorList>
    </citation>
    <scope>NUCLEOTIDE SEQUENCE [LARGE SCALE GENOMIC DNA]</scope>
    <source>
        <strain evidence="6">DOAB 1063</strain>
    </source>
</reference>